<name>A0A6C0E840_9ZZZZ</name>
<dbReference type="EMBL" id="MN739733">
    <property type="protein sequence ID" value="QHT23595.1"/>
    <property type="molecule type" value="Genomic_DNA"/>
</dbReference>
<evidence type="ECO:0000313" key="2">
    <source>
        <dbReference type="EMBL" id="QHT23595.1"/>
    </source>
</evidence>
<keyword evidence="1" id="KW-0472">Membrane</keyword>
<feature type="transmembrane region" description="Helical" evidence="1">
    <location>
        <begin position="85"/>
        <end position="105"/>
    </location>
</feature>
<keyword evidence="1" id="KW-0812">Transmembrane</keyword>
<accession>A0A6C0E840</accession>
<proteinExistence type="predicted"/>
<keyword evidence="1" id="KW-1133">Transmembrane helix</keyword>
<organism evidence="2">
    <name type="scientific">viral metagenome</name>
    <dbReference type="NCBI Taxonomy" id="1070528"/>
    <lineage>
        <taxon>unclassified sequences</taxon>
        <taxon>metagenomes</taxon>
        <taxon>organismal metagenomes</taxon>
    </lineage>
</organism>
<reference evidence="2" key="1">
    <citation type="journal article" date="2020" name="Nature">
        <title>Giant virus diversity and host interactions through global metagenomics.</title>
        <authorList>
            <person name="Schulz F."/>
            <person name="Roux S."/>
            <person name="Paez-Espino D."/>
            <person name="Jungbluth S."/>
            <person name="Walsh D.A."/>
            <person name="Denef V.J."/>
            <person name="McMahon K.D."/>
            <person name="Konstantinidis K.T."/>
            <person name="Eloe-Fadrosh E.A."/>
            <person name="Kyrpides N.C."/>
            <person name="Woyke T."/>
        </authorList>
    </citation>
    <scope>NUCLEOTIDE SEQUENCE</scope>
    <source>
        <strain evidence="2">GVMAG-M-3300023179-116</strain>
    </source>
</reference>
<sequence>MYLIFPAIASFLVPIVFNNYPDLEFVGLMLTLGFALFITNFKSLMVLIFTFLAVLFDMNFYRFNRKLYWIRRPIKNEIYIGTEPLNFIPMWSMFFISSLCFYNLFANVI</sequence>
<protein>
    <submittedName>
        <fullName evidence="2">Uncharacterized protein</fullName>
    </submittedName>
</protein>
<evidence type="ECO:0000256" key="1">
    <source>
        <dbReference type="SAM" id="Phobius"/>
    </source>
</evidence>
<feature type="transmembrane region" description="Helical" evidence="1">
    <location>
        <begin position="28"/>
        <end position="56"/>
    </location>
</feature>
<dbReference type="AlphaFoldDB" id="A0A6C0E840"/>